<name>A0A5S5DRU1_9SPHI</name>
<dbReference type="InterPro" id="IPR026265">
    <property type="entry name" value="LptC"/>
</dbReference>
<comment type="caution">
    <text evidence="1">The sequence shown here is derived from an EMBL/GenBank/DDBJ whole genome shotgun (WGS) entry which is preliminary data.</text>
</comment>
<accession>A0A5S5DRU1</accession>
<dbReference type="Proteomes" id="UP000325105">
    <property type="component" value="Unassembled WGS sequence"/>
</dbReference>
<dbReference type="EMBL" id="VNHX01000001">
    <property type="protein sequence ID" value="TYP98475.1"/>
    <property type="molecule type" value="Genomic_DNA"/>
</dbReference>
<dbReference type="Pfam" id="PF06835">
    <property type="entry name" value="LptC"/>
    <property type="match status" value="1"/>
</dbReference>
<dbReference type="RefSeq" id="WP_148907046.1">
    <property type="nucleotide sequence ID" value="NZ_VNHX01000001.1"/>
</dbReference>
<dbReference type="InterPro" id="IPR010664">
    <property type="entry name" value="LipoPS_assembly_LptC-rel"/>
</dbReference>
<reference evidence="1 2" key="1">
    <citation type="submission" date="2019-07" db="EMBL/GenBank/DDBJ databases">
        <title>Genomic Encyclopedia of Archaeal and Bacterial Type Strains, Phase II (KMG-II): from individual species to whole genera.</title>
        <authorList>
            <person name="Goeker M."/>
        </authorList>
    </citation>
    <scope>NUCLEOTIDE SEQUENCE [LARGE SCALE GENOMIC DNA]</scope>
    <source>
        <strain evidence="1 2">DSM 18850</strain>
    </source>
</reference>
<protein>
    <submittedName>
        <fullName evidence="1">LPS export ABC transporter protein LptC</fullName>
    </submittedName>
</protein>
<evidence type="ECO:0000313" key="2">
    <source>
        <dbReference type="Proteomes" id="UP000325105"/>
    </source>
</evidence>
<dbReference type="AlphaFoldDB" id="A0A5S5DRU1"/>
<dbReference type="GO" id="GO:0015221">
    <property type="term" value="F:lipopolysaccharide transmembrane transporter activity"/>
    <property type="evidence" value="ECO:0007669"/>
    <property type="project" value="InterPro"/>
</dbReference>
<organism evidence="1 2">
    <name type="scientific">Sphingobacterium allocomposti</name>
    <dbReference type="NCBI Taxonomy" id="415956"/>
    <lineage>
        <taxon>Bacteria</taxon>
        <taxon>Pseudomonadati</taxon>
        <taxon>Bacteroidota</taxon>
        <taxon>Sphingobacteriia</taxon>
        <taxon>Sphingobacteriales</taxon>
        <taxon>Sphingobacteriaceae</taxon>
        <taxon>Sphingobacterium</taxon>
    </lineage>
</organism>
<dbReference type="NCBIfam" id="TIGR04409">
    <property type="entry name" value="LptC_YrbK"/>
    <property type="match status" value="1"/>
</dbReference>
<keyword evidence="2" id="KW-1185">Reference proteome</keyword>
<dbReference type="OrthoDB" id="9812080at2"/>
<dbReference type="GO" id="GO:0005886">
    <property type="term" value="C:plasma membrane"/>
    <property type="evidence" value="ECO:0007669"/>
    <property type="project" value="InterPro"/>
</dbReference>
<dbReference type="PROSITE" id="PS51257">
    <property type="entry name" value="PROKAR_LIPOPROTEIN"/>
    <property type="match status" value="1"/>
</dbReference>
<sequence>MKRLIGDSIYRFLPPMLFLLGAIAFVACENDLRDVEKIANIQQEENVNISKDVTVIYSDSAVVKAELTGPELREYPDSIGLFEFRKGVLIRFFDENGQESQRIKSDMATRKEKEGLTVFRKNVVVNMADGSIIKTEELFYDEKKQIYYNTVPITFDFKDQRGSLQATSFVSDTDFKKIDGQNMTGFYIPSGDQQLPSFGH</sequence>
<proteinExistence type="predicted"/>
<gene>
    <name evidence="1" type="ORF">BC792_101132</name>
</gene>
<evidence type="ECO:0000313" key="1">
    <source>
        <dbReference type="EMBL" id="TYP98475.1"/>
    </source>
</evidence>